<dbReference type="PANTHER" id="PTHR11219">
    <property type="entry name" value="TENEURIN AND N-ACETYLGLUCOSAMINE-1-PHOSPHODIESTER ALPHA-N-ACETYLGLUCOSAMINIDASE"/>
    <property type="match status" value="1"/>
</dbReference>
<dbReference type="SMART" id="SM00181">
    <property type="entry name" value="EGF"/>
    <property type="match status" value="13"/>
</dbReference>
<feature type="domain" description="EGF-like" evidence="7">
    <location>
        <begin position="560"/>
        <end position="595"/>
    </location>
</feature>
<proteinExistence type="predicted"/>
<dbReference type="PRINTS" id="PR00011">
    <property type="entry name" value="EGFLAMININ"/>
</dbReference>
<dbReference type="EMBL" id="CAUJNA010000458">
    <property type="protein sequence ID" value="CAJ1377366.1"/>
    <property type="molecule type" value="Genomic_DNA"/>
</dbReference>
<dbReference type="InterPro" id="IPR051216">
    <property type="entry name" value="Teneurin"/>
</dbReference>
<feature type="domain" description="EGF-like" evidence="7">
    <location>
        <begin position="274"/>
        <end position="306"/>
    </location>
</feature>
<dbReference type="AlphaFoldDB" id="A0AA36HXU6"/>
<evidence type="ECO:0000256" key="4">
    <source>
        <dbReference type="ARBA" id="ARBA00023180"/>
    </source>
</evidence>
<evidence type="ECO:0000313" key="9">
    <source>
        <dbReference type="Proteomes" id="UP001178507"/>
    </source>
</evidence>
<dbReference type="PANTHER" id="PTHR11219:SF69">
    <property type="entry name" value="TENEURIN-A"/>
    <property type="match status" value="1"/>
</dbReference>
<protein>
    <recommendedName>
        <fullName evidence="7">EGF-like domain-containing protein</fullName>
    </recommendedName>
</protein>
<feature type="disulfide bond" evidence="5">
    <location>
        <begin position="278"/>
        <end position="288"/>
    </location>
</feature>
<keyword evidence="2" id="KW-0677">Repeat</keyword>
<dbReference type="PROSITE" id="PS00022">
    <property type="entry name" value="EGF_1"/>
    <property type="match status" value="7"/>
</dbReference>
<feature type="domain" description="EGF-like" evidence="7">
    <location>
        <begin position="670"/>
        <end position="706"/>
    </location>
</feature>
<evidence type="ECO:0000256" key="6">
    <source>
        <dbReference type="SAM" id="SignalP"/>
    </source>
</evidence>
<comment type="caution">
    <text evidence="8">The sequence shown here is derived from an EMBL/GenBank/DDBJ whole genome shotgun (WGS) entry which is preliminary data.</text>
</comment>
<dbReference type="Gene3D" id="2.10.25.10">
    <property type="entry name" value="Laminin"/>
    <property type="match status" value="9"/>
</dbReference>
<accession>A0AA36HXU6</accession>
<comment type="caution">
    <text evidence="5">Lacks conserved residue(s) required for the propagation of feature annotation.</text>
</comment>
<feature type="signal peptide" evidence="6">
    <location>
        <begin position="1"/>
        <end position="15"/>
    </location>
</feature>
<keyword evidence="6" id="KW-0732">Signal</keyword>
<gene>
    <name evidence="8" type="ORF">EVOR1521_LOCUS6183</name>
</gene>
<evidence type="ECO:0000256" key="3">
    <source>
        <dbReference type="ARBA" id="ARBA00023157"/>
    </source>
</evidence>
<keyword evidence="3 5" id="KW-1015">Disulfide bond</keyword>
<name>A0AA36HXU6_9DINO</name>
<reference evidence="8" key="1">
    <citation type="submission" date="2023-08" db="EMBL/GenBank/DDBJ databases">
        <authorList>
            <person name="Chen Y."/>
            <person name="Shah S."/>
            <person name="Dougan E. K."/>
            <person name="Thang M."/>
            <person name="Chan C."/>
        </authorList>
    </citation>
    <scope>NUCLEOTIDE SEQUENCE</scope>
</reference>
<dbReference type="Pfam" id="PF25024">
    <property type="entry name" value="EGF_TEN"/>
    <property type="match status" value="2"/>
</dbReference>
<dbReference type="SUPFAM" id="SSF57196">
    <property type="entry name" value="EGF/Laminin"/>
    <property type="match status" value="1"/>
</dbReference>
<evidence type="ECO:0000313" key="8">
    <source>
        <dbReference type="EMBL" id="CAJ1377366.1"/>
    </source>
</evidence>
<feature type="disulfide bond" evidence="5">
    <location>
        <begin position="296"/>
        <end position="305"/>
    </location>
</feature>
<evidence type="ECO:0000256" key="5">
    <source>
        <dbReference type="PROSITE-ProRule" id="PRU00076"/>
    </source>
</evidence>
<keyword evidence="9" id="KW-1185">Reference proteome</keyword>
<evidence type="ECO:0000256" key="2">
    <source>
        <dbReference type="ARBA" id="ARBA00022737"/>
    </source>
</evidence>
<dbReference type="PROSITE" id="PS01186">
    <property type="entry name" value="EGF_2"/>
    <property type="match status" value="7"/>
</dbReference>
<dbReference type="Gene3D" id="2.60.120.260">
    <property type="entry name" value="Galactose-binding domain-like"/>
    <property type="match status" value="1"/>
</dbReference>
<dbReference type="Proteomes" id="UP001178507">
    <property type="component" value="Unassembled WGS sequence"/>
</dbReference>
<dbReference type="Pfam" id="PF23106">
    <property type="entry name" value="EGF_Teneurin"/>
    <property type="match status" value="1"/>
</dbReference>
<keyword evidence="1 5" id="KW-0245">EGF-like domain</keyword>
<organism evidence="8 9">
    <name type="scientific">Effrenium voratum</name>
    <dbReference type="NCBI Taxonomy" id="2562239"/>
    <lineage>
        <taxon>Eukaryota</taxon>
        <taxon>Sar</taxon>
        <taxon>Alveolata</taxon>
        <taxon>Dinophyceae</taxon>
        <taxon>Suessiales</taxon>
        <taxon>Symbiodiniaceae</taxon>
        <taxon>Effrenium</taxon>
    </lineage>
</organism>
<dbReference type="PROSITE" id="PS50026">
    <property type="entry name" value="EGF_3"/>
    <property type="match status" value="3"/>
</dbReference>
<dbReference type="InterPro" id="IPR000742">
    <property type="entry name" value="EGF"/>
</dbReference>
<dbReference type="FunFam" id="2.10.25.10:FF:000001">
    <property type="entry name" value="Tenascin C"/>
    <property type="match status" value="1"/>
</dbReference>
<evidence type="ECO:0000256" key="1">
    <source>
        <dbReference type="ARBA" id="ARBA00022536"/>
    </source>
</evidence>
<evidence type="ECO:0000259" key="7">
    <source>
        <dbReference type="PROSITE" id="PS50026"/>
    </source>
</evidence>
<feature type="chain" id="PRO_5041215569" description="EGF-like domain-containing protein" evidence="6">
    <location>
        <begin position="16"/>
        <end position="725"/>
    </location>
</feature>
<sequence length="725" mass="73133">MLILALLSLLPSVHGLLSPGCAPGCGEHGTCRSGVCECHTGWAGKDCGVFLEEVPQVELSPAVLEILQAAASTPGPAAVETAPAETAPAEKFQVEKELGTTAGATAVGALKVAREAVAAVGTAAALLRGNATSLVQRQPSPEPTTTCEADCSGHGTCKESGCVCGEGWTGSICDMPLCESDCNHRGMCIHGKCICDEGWHGSGCQIKRCPNDCSGAGYCFHGACRCQAGFGGPNCSEAVPERGSLVVKLKRSRPAQPRPGMDGFQETSSLHELEAPSCPENCNGRGACSPTGKCRCEAGYGGPACEAVCPNACSGQGRCIEGGCLCFAGFSGVDCSVQGCCNGHGTCEVPGTCECEVGWGGPECSVELLCEDPSCSGHGTCLQGNCSCQEGWGGPSCGVPTGTCEPKCQHGLCDAVTGSCVCEEGYTGGDCSLAIASCPQHCNFHGLCLNGVCACGAGWSGPDCGRRYFAPGLVTADGAPADAGGEDRFGFLGGVRADRALDAQLGPEPRIGLDFNPAPAPSASVGLSQMQPGAMPAGAMPPAAMPQAGLQRLAFSLAAKGRICGENGACSKRGTCDTGTGRCRCQAGFHGEVCEHQHCPGFQESGQECHGNGLCQEGRCSCSAGFGGEVPGSVGLMSCHLKICPLGCGAGTCVEGACVCPEGWQGETCEDPHCAGGCGHGSCGHASPAFPGSCVCDAGWTGASCDMEVAPGLPRHVEVSTLRLA</sequence>
<feature type="disulfide bond" evidence="5">
    <location>
        <begin position="585"/>
        <end position="594"/>
    </location>
</feature>
<keyword evidence="4" id="KW-0325">Glycoprotein</keyword>
<feature type="disulfide bond" evidence="5">
    <location>
        <begin position="696"/>
        <end position="705"/>
    </location>
</feature>